<feature type="transmembrane region" description="Helical" evidence="8">
    <location>
        <begin position="280"/>
        <end position="297"/>
    </location>
</feature>
<keyword evidence="4" id="KW-0309">Germination</keyword>
<dbReference type="EMBL" id="JAGKSQ010000002">
    <property type="protein sequence ID" value="MBP3950685.1"/>
    <property type="molecule type" value="Genomic_DNA"/>
</dbReference>
<organism evidence="9 10">
    <name type="scientific">Halalkalibacter suaedae</name>
    <dbReference type="NCBI Taxonomy" id="2822140"/>
    <lineage>
        <taxon>Bacteria</taxon>
        <taxon>Bacillati</taxon>
        <taxon>Bacillota</taxon>
        <taxon>Bacilli</taxon>
        <taxon>Bacillales</taxon>
        <taxon>Bacillaceae</taxon>
        <taxon>Halalkalibacter</taxon>
    </lineage>
</organism>
<reference evidence="9" key="1">
    <citation type="submission" date="2021-03" db="EMBL/GenBank/DDBJ databases">
        <title>Bacillus suaedae sp. nov., isolated from Suaeda aralocaspica.</title>
        <authorList>
            <person name="Lei R.F.R."/>
        </authorList>
    </citation>
    <scope>NUCLEOTIDE SEQUENCE</scope>
    <source>
        <strain evidence="9">YZJH907-2</strain>
    </source>
</reference>
<dbReference type="InterPro" id="IPR004761">
    <property type="entry name" value="Spore_GerAB"/>
</dbReference>
<keyword evidence="10" id="KW-1185">Reference proteome</keyword>
<keyword evidence="6 8" id="KW-1133">Transmembrane helix</keyword>
<sequence>MKEKISVRELVALILLTVGTKLADMTPTIVAQVGKNAMWMVPIISFLTLLPSFLILLYLFRKLEVENLVELLKKICGKYIGGIFGFLFFLCIYVLTIVDTNSYVNELTAMYYPKSPELFIFIIVFIVGLWGAKKGFGLISSIAWMLLPYIKVIATFLIVLLLGDLVWLRIFPLWGDGFVPVLIEGIKKGSIYGDLFLYTMAYGLLGHKSFTKGVSIGGVIVLIELTLFYLVYVVFFDYKSIDSIAYAFHEITQYVSIGTFFTNIEVFFMAFWLLATFMRFIIYFYLSTWIFAAVFSIKNFRPLLVPMIFIACMFGLWMDEPIRNVLVHFSLVMDLSTAVYFIIPLLLLAIAKFRGQLKG</sequence>
<dbReference type="AlphaFoldDB" id="A0A940WY78"/>
<keyword evidence="5 8" id="KW-0812">Transmembrane</keyword>
<feature type="transmembrane region" description="Helical" evidence="8">
    <location>
        <begin position="331"/>
        <end position="351"/>
    </location>
</feature>
<feature type="transmembrane region" description="Helical" evidence="8">
    <location>
        <begin position="255"/>
        <end position="273"/>
    </location>
</feature>
<keyword evidence="7 8" id="KW-0472">Membrane</keyword>
<evidence type="ECO:0000256" key="7">
    <source>
        <dbReference type="ARBA" id="ARBA00023136"/>
    </source>
</evidence>
<dbReference type="Pfam" id="PF03845">
    <property type="entry name" value="Spore_permease"/>
    <property type="match status" value="1"/>
</dbReference>
<name>A0A940WY78_9BACI</name>
<feature type="transmembrane region" description="Helical" evidence="8">
    <location>
        <begin position="118"/>
        <end position="136"/>
    </location>
</feature>
<feature type="transmembrane region" description="Helical" evidence="8">
    <location>
        <begin position="190"/>
        <end position="207"/>
    </location>
</feature>
<feature type="transmembrane region" description="Helical" evidence="8">
    <location>
        <begin position="39"/>
        <end position="59"/>
    </location>
</feature>
<feature type="transmembrane region" description="Helical" evidence="8">
    <location>
        <begin position="79"/>
        <end position="98"/>
    </location>
</feature>
<evidence type="ECO:0000256" key="3">
    <source>
        <dbReference type="ARBA" id="ARBA00022448"/>
    </source>
</evidence>
<accession>A0A940WY78</accession>
<gene>
    <name evidence="9" type="ORF">J7W16_06025</name>
</gene>
<comment type="similarity">
    <text evidence="2">Belongs to the amino acid-polyamine-organocation (APC) superfamily. Spore germination protein (SGP) (TC 2.A.3.9) family.</text>
</comment>
<evidence type="ECO:0000256" key="4">
    <source>
        <dbReference type="ARBA" id="ARBA00022544"/>
    </source>
</evidence>
<dbReference type="PANTHER" id="PTHR34975">
    <property type="entry name" value="SPORE GERMINATION PROTEIN A2"/>
    <property type="match status" value="1"/>
</dbReference>
<dbReference type="GO" id="GO:0016020">
    <property type="term" value="C:membrane"/>
    <property type="evidence" value="ECO:0007669"/>
    <property type="project" value="UniProtKB-SubCell"/>
</dbReference>
<comment type="caution">
    <text evidence="9">The sequence shown here is derived from an EMBL/GenBank/DDBJ whole genome shotgun (WGS) entry which is preliminary data.</text>
</comment>
<evidence type="ECO:0000313" key="10">
    <source>
        <dbReference type="Proteomes" id="UP000678228"/>
    </source>
</evidence>
<keyword evidence="3" id="KW-0813">Transport</keyword>
<dbReference type="GO" id="GO:0009847">
    <property type="term" value="P:spore germination"/>
    <property type="evidence" value="ECO:0007669"/>
    <property type="project" value="InterPro"/>
</dbReference>
<evidence type="ECO:0000256" key="5">
    <source>
        <dbReference type="ARBA" id="ARBA00022692"/>
    </source>
</evidence>
<evidence type="ECO:0000256" key="8">
    <source>
        <dbReference type="SAM" id="Phobius"/>
    </source>
</evidence>
<dbReference type="Proteomes" id="UP000678228">
    <property type="component" value="Unassembled WGS sequence"/>
</dbReference>
<evidence type="ECO:0000256" key="6">
    <source>
        <dbReference type="ARBA" id="ARBA00022989"/>
    </source>
</evidence>
<evidence type="ECO:0000256" key="1">
    <source>
        <dbReference type="ARBA" id="ARBA00004141"/>
    </source>
</evidence>
<proteinExistence type="inferred from homology"/>
<evidence type="ECO:0000313" key="9">
    <source>
        <dbReference type="EMBL" id="MBP3950685.1"/>
    </source>
</evidence>
<evidence type="ECO:0000256" key="2">
    <source>
        <dbReference type="ARBA" id="ARBA00007998"/>
    </source>
</evidence>
<feature type="transmembrane region" description="Helical" evidence="8">
    <location>
        <begin position="148"/>
        <end position="170"/>
    </location>
</feature>
<dbReference type="PANTHER" id="PTHR34975:SF2">
    <property type="entry name" value="SPORE GERMINATION PROTEIN A2"/>
    <property type="match status" value="1"/>
</dbReference>
<feature type="transmembrane region" description="Helical" evidence="8">
    <location>
        <begin position="214"/>
        <end position="235"/>
    </location>
</feature>
<feature type="transmembrane region" description="Helical" evidence="8">
    <location>
        <begin position="303"/>
        <end position="319"/>
    </location>
</feature>
<protein>
    <submittedName>
        <fullName evidence="9">GerAB/ArcD/ProY family transporter</fullName>
    </submittedName>
</protein>
<dbReference type="RefSeq" id="WP_210596369.1">
    <property type="nucleotide sequence ID" value="NZ_JAGKSQ010000002.1"/>
</dbReference>
<comment type="subcellular location">
    <subcellularLocation>
        <location evidence="1">Membrane</location>
        <topology evidence="1">Multi-pass membrane protein</topology>
    </subcellularLocation>
</comment>